<name>A0A9P4TSY4_9PEZI</name>
<evidence type="ECO:0000256" key="1">
    <source>
        <dbReference type="SAM" id="MobiDB-lite"/>
    </source>
</evidence>
<protein>
    <submittedName>
        <fullName evidence="2">Uncharacterized protein</fullName>
    </submittedName>
</protein>
<organism evidence="2 3">
    <name type="scientific">Tothia fuscella</name>
    <dbReference type="NCBI Taxonomy" id="1048955"/>
    <lineage>
        <taxon>Eukaryota</taxon>
        <taxon>Fungi</taxon>
        <taxon>Dikarya</taxon>
        <taxon>Ascomycota</taxon>
        <taxon>Pezizomycotina</taxon>
        <taxon>Dothideomycetes</taxon>
        <taxon>Pleosporomycetidae</taxon>
        <taxon>Venturiales</taxon>
        <taxon>Cylindrosympodiaceae</taxon>
        <taxon>Tothia</taxon>
    </lineage>
</organism>
<feature type="compositionally biased region" description="Polar residues" evidence="1">
    <location>
        <begin position="772"/>
        <end position="790"/>
    </location>
</feature>
<feature type="region of interest" description="Disordered" evidence="1">
    <location>
        <begin position="64"/>
        <end position="230"/>
    </location>
</feature>
<feature type="compositionally biased region" description="Polar residues" evidence="1">
    <location>
        <begin position="754"/>
        <end position="764"/>
    </location>
</feature>
<feature type="compositionally biased region" description="Acidic residues" evidence="1">
    <location>
        <begin position="572"/>
        <end position="581"/>
    </location>
</feature>
<feature type="compositionally biased region" description="Acidic residues" evidence="1">
    <location>
        <begin position="175"/>
        <end position="188"/>
    </location>
</feature>
<feature type="compositionally biased region" description="Polar residues" evidence="1">
    <location>
        <begin position="301"/>
        <end position="312"/>
    </location>
</feature>
<dbReference type="OrthoDB" id="3438840at2759"/>
<feature type="compositionally biased region" description="Polar residues" evidence="1">
    <location>
        <begin position="121"/>
        <end position="139"/>
    </location>
</feature>
<gene>
    <name evidence="2" type="ORF">EJ08DRAFT_666126</name>
</gene>
<feature type="region of interest" description="Disordered" evidence="1">
    <location>
        <begin position="301"/>
        <end position="338"/>
    </location>
</feature>
<feature type="compositionally biased region" description="Low complexity" evidence="1">
    <location>
        <begin position="398"/>
        <end position="422"/>
    </location>
</feature>
<feature type="compositionally biased region" description="Gly residues" evidence="1">
    <location>
        <begin position="64"/>
        <end position="78"/>
    </location>
</feature>
<feature type="compositionally biased region" description="Acidic residues" evidence="1">
    <location>
        <begin position="687"/>
        <end position="698"/>
    </location>
</feature>
<evidence type="ECO:0000313" key="3">
    <source>
        <dbReference type="Proteomes" id="UP000800235"/>
    </source>
</evidence>
<comment type="caution">
    <text evidence="2">The sequence shown here is derived from an EMBL/GenBank/DDBJ whole genome shotgun (WGS) entry which is preliminary data.</text>
</comment>
<feature type="compositionally biased region" description="Polar residues" evidence="1">
    <location>
        <begin position="664"/>
        <end position="682"/>
    </location>
</feature>
<dbReference type="Proteomes" id="UP000800235">
    <property type="component" value="Unassembled WGS sequence"/>
</dbReference>
<evidence type="ECO:0000313" key="2">
    <source>
        <dbReference type="EMBL" id="KAF2418747.1"/>
    </source>
</evidence>
<feature type="compositionally biased region" description="Acidic residues" evidence="1">
    <location>
        <begin position="537"/>
        <end position="549"/>
    </location>
</feature>
<keyword evidence="3" id="KW-1185">Reference proteome</keyword>
<feature type="compositionally biased region" description="Polar residues" evidence="1">
    <location>
        <begin position="369"/>
        <end position="380"/>
    </location>
</feature>
<feature type="region of interest" description="Disordered" evidence="1">
    <location>
        <begin position="353"/>
        <end position="467"/>
    </location>
</feature>
<feature type="compositionally biased region" description="Low complexity" evidence="1">
    <location>
        <begin position="452"/>
        <end position="465"/>
    </location>
</feature>
<proteinExistence type="predicted"/>
<feature type="compositionally biased region" description="Basic and acidic residues" evidence="1">
    <location>
        <begin position="427"/>
        <end position="448"/>
    </location>
</feature>
<sequence length="870" mass="95249">MARDFDPYAYEASSPTFTNPDMILPFSAFSSSLSSSLPGKEPLNGFFVTNAQNDDYANYGGFGNASGKGMGSNGGRRNGSGLLAMKTPPPTNNRLSSALSDIQEVETTPRKLEPVPRISDTLPSSPTLTDSYGTSSRQPSLKGRGHDRRVSDSSSVHSDVLAELKWPGFNSSGGLDEDSVADDEEDEKFENFSKVIINGDDYEEEKTGLSDSQWLGSRPDGQDGEDDDPLSKRADMILANAKKRLNVLEGNLRGARHSLLTAPSASRPTPYLSQSVIGLRDRYTSGGSNYNHKLRQYAGSPLSSVPSLAHSRNQSEDMTFPLIPEPKSQSQPKRASSALGSFAGALNPWERSTSLRGVRSQEVMRESRLQSWMKESSPVGQPSDDPTRSVSAACAPIARSSSSATQSSARSSSSESVRPASALDLRTQMDELKGRISSLRERAQEDKKKRLSITSSTRTPSPFSTDEQWYTEGDAYMNHVISTDEGAGWSPNSSPLSVDSVSGGFPHRKVPRPDARPVYFSESPTIVESESEYQFQDAEETLDELEEESLQAGEIASQRVLSRQRSSSSESDSVDDEEDTESTGGDSEYFEAEPVLGERHEDRADAFDYENFFLHSAMGSFTRERSESFSSEDSIATTRPISPKRPATAVQIPQLQDERGPSLHNRSQSMESISTVATFQTANEGNSDSDSDDGELDDFTSTYFQAPHVAKAVDINHPPTARLDSDYELPPSNERTLANGNAFSSGIPPKLQRAPSNSRSSSKQQHMRHTPKSSLSLFPKTTTIRSPTSQRPISALVSSFLEIPLADESKPLSHVMQQDRELVKDAIKSLQNVCGNLSELGEDDYERRAWRRRIDAARRALDGEFEGLAR</sequence>
<feature type="region of interest" description="Disordered" evidence="1">
    <location>
        <begin position="512"/>
        <end position="602"/>
    </location>
</feature>
<feature type="compositionally biased region" description="Polar residues" evidence="1">
    <location>
        <begin position="733"/>
        <end position="744"/>
    </location>
</feature>
<accession>A0A9P4TSY4</accession>
<reference evidence="2" key="1">
    <citation type="journal article" date="2020" name="Stud. Mycol.">
        <title>101 Dothideomycetes genomes: a test case for predicting lifestyles and emergence of pathogens.</title>
        <authorList>
            <person name="Haridas S."/>
            <person name="Albert R."/>
            <person name="Binder M."/>
            <person name="Bloem J."/>
            <person name="Labutti K."/>
            <person name="Salamov A."/>
            <person name="Andreopoulos B."/>
            <person name="Baker S."/>
            <person name="Barry K."/>
            <person name="Bills G."/>
            <person name="Bluhm B."/>
            <person name="Cannon C."/>
            <person name="Castanera R."/>
            <person name="Culley D."/>
            <person name="Daum C."/>
            <person name="Ezra D."/>
            <person name="Gonzalez J."/>
            <person name="Henrissat B."/>
            <person name="Kuo A."/>
            <person name="Liang C."/>
            <person name="Lipzen A."/>
            <person name="Lutzoni F."/>
            <person name="Magnuson J."/>
            <person name="Mondo S."/>
            <person name="Nolan M."/>
            <person name="Ohm R."/>
            <person name="Pangilinan J."/>
            <person name="Park H.-J."/>
            <person name="Ramirez L."/>
            <person name="Alfaro M."/>
            <person name="Sun H."/>
            <person name="Tritt A."/>
            <person name="Yoshinaga Y."/>
            <person name="Zwiers L.-H."/>
            <person name="Turgeon B."/>
            <person name="Goodwin S."/>
            <person name="Spatafora J."/>
            <person name="Crous P."/>
            <person name="Grigoriev I."/>
        </authorList>
    </citation>
    <scope>NUCLEOTIDE SEQUENCE</scope>
    <source>
        <strain evidence="2">CBS 130266</strain>
    </source>
</reference>
<feature type="compositionally biased region" description="Polar residues" evidence="1">
    <location>
        <begin position="522"/>
        <end position="534"/>
    </location>
</feature>
<feature type="region of interest" description="Disordered" evidence="1">
    <location>
        <begin position="623"/>
        <end position="790"/>
    </location>
</feature>
<dbReference type="EMBL" id="MU007125">
    <property type="protein sequence ID" value="KAF2418747.1"/>
    <property type="molecule type" value="Genomic_DNA"/>
</dbReference>
<dbReference type="AlphaFoldDB" id="A0A9P4TSY4"/>